<evidence type="ECO:0000256" key="4">
    <source>
        <dbReference type="ARBA" id="ARBA00022692"/>
    </source>
</evidence>
<keyword evidence="4" id="KW-0812">Transmembrane</keyword>
<sequence length="187" mass="19977">MAIFRKLARPLLASTFVTGGLHVLRDPKPVVPLAEPVARPVAARIPGLPDDPERLVRVNAAVQAGAGALFALGRFPRLSALALATTLIPTTLAGHAYWNVEDPEERARQRVHFYKNVALLGGLLIAVADTHGKPSLAYRSRRAATTGRRAARTRSRSARRAVEAATAHTAARARTTAHTIGARVPTP</sequence>
<evidence type="ECO:0000256" key="7">
    <source>
        <dbReference type="SAM" id="MobiDB-lite"/>
    </source>
</evidence>
<feature type="region of interest" description="Disordered" evidence="7">
    <location>
        <begin position="140"/>
        <end position="187"/>
    </location>
</feature>
<evidence type="ECO:0000313" key="9">
    <source>
        <dbReference type="Proteomes" id="UP001174050"/>
    </source>
</evidence>
<comment type="subcellular location">
    <subcellularLocation>
        <location evidence="1">Cell membrane</location>
        <topology evidence="1">Multi-pass membrane protein</topology>
    </subcellularLocation>
</comment>
<dbReference type="InterPro" id="IPR051907">
    <property type="entry name" value="DoxX-like_oxidoreductase"/>
</dbReference>
<name>A0ABT7Z6S8_9ACTN</name>
<comment type="similarity">
    <text evidence="2">Belongs to the DoxX family.</text>
</comment>
<dbReference type="InterPro" id="IPR032808">
    <property type="entry name" value="DoxX"/>
</dbReference>
<evidence type="ECO:0000256" key="6">
    <source>
        <dbReference type="ARBA" id="ARBA00023136"/>
    </source>
</evidence>
<organism evidence="8 9">
    <name type="scientific">Streptomyces ficellus</name>
    <dbReference type="NCBI Taxonomy" id="1977088"/>
    <lineage>
        <taxon>Bacteria</taxon>
        <taxon>Bacillati</taxon>
        <taxon>Actinomycetota</taxon>
        <taxon>Actinomycetes</taxon>
        <taxon>Kitasatosporales</taxon>
        <taxon>Streptomycetaceae</taxon>
        <taxon>Streptomyces</taxon>
    </lineage>
</organism>
<dbReference type="RefSeq" id="WP_290112291.1">
    <property type="nucleotide sequence ID" value="NZ_JAUEPL010000018.1"/>
</dbReference>
<evidence type="ECO:0000256" key="5">
    <source>
        <dbReference type="ARBA" id="ARBA00022989"/>
    </source>
</evidence>
<evidence type="ECO:0000256" key="1">
    <source>
        <dbReference type="ARBA" id="ARBA00004651"/>
    </source>
</evidence>
<dbReference type="Proteomes" id="UP001174050">
    <property type="component" value="Unassembled WGS sequence"/>
</dbReference>
<evidence type="ECO:0000256" key="2">
    <source>
        <dbReference type="ARBA" id="ARBA00006679"/>
    </source>
</evidence>
<keyword evidence="3" id="KW-1003">Cell membrane</keyword>
<comment type="caution">
    <text evidence="8">The sequence shown here is derived from an EMBL/GenBank/DDBJ whole genome shotgun (WGS) entry which is preliminary data.</text>
</comment>
<protein>
    <submittedName>
        <fullName evidence="8">DoxX family protein</fullName>
    </submittedName>
</protein>
<keyword evidence="5" id="KW-1133">Transmembrane helix</keyword>
<accession>A0ABT7Z6S8</accession>
<dbReference type="Pfam" id="PF07681">
    <property type="entry name" value="DoxX"/>
    <property type="match status" value="1"/>
</dbReference>
<feature type="compositionally biased region" description="Basic residues" evidence="7">
    <location>
        <begin position="149"/>
        <end position="159"/>
    </location>
</feature>
<keyword evidence="9" id="KW-1185">Reference proteome</keyword>
<gene>
    <name evidence="8" type="ORF">QWM81_14325</name>
</gene>
<reference evidence="8" key="1">
    <citation type="submission" date="2023-06" db="EMBL/GenBank/DDBJ databases">
        <title>WGS-Sequencing of Streptomyces ficellus isolate 21 collected from sand in Gara Djebilet Iron Mine in Algeria.</title>
        <authorList>
            <person name="Zegers G.P."/>
            <person name="Gomez A."/>
            <person name="Gueddou A."/>
            <person name="Zahara A.F."/>
            <person name="Worth M."/>
            <person name="Sevigny J.L."/>
            <person name="Tisa L."/>
        </authorList>
    </citation>
    <scope>NUCLEOTIDE SEQUENCE</scope>
    <source>
        <strain evidence="8">AS11</strain>
    </source>
</reference>
<dbReference type="PANTHER" id="PTHR33452">
    <property type="entry name" value="OXIDOREDUCTASE CATD-RELATED"/>
    <property type="match status" value="1"/>
</dbReference>
<keyword evidence="6" id="KW-0472">Membrane</keyword>
<evidence type="ECO:0000256" key="3">
    <source>
        <dbReference type="ARBA" id="ARBA00022475"/>
    </source>
</evidence>
<feature type="compositionally biased region" description="Low complexity" evidence="7">
    <location>
        <begin position="163"/>
        <end position="187"/>
    </location>
</feature>
<dbReference type="EMBL" id="JAUEPL010000018">
    <property type="protein sequence ID" value="MDN3295213.1"/>
    <property type="molecule type" value="Genomic_DNA"/>
</dbReference>
<dbReference type="PANTHER" id="PTHR33452:SF1">
    <property type="entry name" value="INNER MEMBRANE PROTEIN YPHA-RELATED"/>
    <property type="match status" value="1"/>
</dbReference>
<evidence type="ECO:0000313" key="8">
    <source>
        <dbReference type="EMBL" id="MDN3295213.1"/>
    </source>
</evidence>
<proteinExistence type="inferred from homology"/>